<gene>
    <name evidence="1" type="ORF">Sfulv_58870</name>
</gene>
<organism evidence="1 2">
    <name type="scientific">Streptomyces fulvorobeus</name>
    <dbReference type="NCBI Taxonomy" id="284028"/>
    <lineage>
        <taxon>Bacteria</taxon>
        <taxon>Bacillati</taxon>
        <taxon>Actinomycetota</taxon>
        <taxon>Actinomycetes</taxon>
        <taxon>Kitasatosporales</taxon>
        <taxon>Streptomycetaceae</taxon>
        <taxon>Streptomyces</taxon>
    </lineage>
</organism>
<keyword evidence="2" id="KW-1185">Reference proteome</keyword>
<comment type="caution">
    <text evidence="1">The sequence shown here is derived from an EMBL/GenBank/DDBJ whole genome shotgun (WGS) entry which is preliminary data.</text>
</comment>
<evidence type="ECO:0000313" key="1">
    <source>
        <dbReference type="EMBL" id="GFN01077.1"/>
    </source>
</evidence>
<name>A0A7J0CH85_9ACTN</name>
<sequence>MESTPPWMQELSIRVGDTTLRYVEAGGGPPLLLIPGNGRPASDCNRVLPGLAAEHRVIAVAFPGHGDSDGRKGRSDTLAGPAELADLLWRFAEWRGSP</sequence>
<protein>
    <recommendedName>
        <fullName evidence="3">Alpha/beta hydrolase</fullName>
    </recommendedName>
</protein>
<dbReference type="AlphaFoldDB" id="A0A7J0CH85"/>
<reference evidence="1 2" key="1">
    <citation type="submission" date="2020-05" db="EMBL/GenBank/DDBJ databases">
        <title>Whole genome shotgun sequence of Streptomyces fulvorobeus NBRC 15897.</title>
        <authorList>
            <person name="Komaki H."/>
            <person name="Tamura T."/>
        </authorList>
    </citation>
    <scope>NUCLEOTIDE SEQUENCE [LARGE SCALE GENOMIC DNA]</scope>
    <source>
        <strain evidence="1 2">NBRC 15897</strain>
    </source>
</reference>
<dbReference type="EMBL" id="BLWC01000001">
    <property type="protein sequence ID" value="GFN01077.1"/>
    <property type="molecule type" value="Genomic_DNA"/>
</dbReference>
<proteinExistence type="predicted"/>
<dbReference type="RefSeq" id="WP_344571524.1">
    <property type="nucleotide sequence ID" value="NZ_BAAAUE010000022.1"/>
</dbReference>
<evidence type="ECO:0000313" key="2">
    <source>
        <dbReference type="Proteomes" id="UP000498980"/>
    </source>
</evidence>
<dbReference type="Proteomes" id="UP000498980">
    <property type="component" value="Unassembled WGS sequence"/>
</dbReference>
<dbReference type="SUPFAM" id="SSF53474">
    <property type="entry name" value="alpha/beta-Hydrolases"/>
    <property type="match status" value="1"/>
</dbReference>
<evidence type="ECO:0008006" key="3">
    <source>
        <dbReference type="Google" id="ProtNLM"/>
    </source>
</evidence>
<dbReference type="Gene3D" id="3.40.50.1820">
    <property type="entry name" value="alpha/beta hydrolase"/>
    <property type="match status" value="1"/>
</dbReference>
<accession>A0A7J0CH85</accession>
<dbReference type="InterPro" id="IPR029058">
    <property type="entry name" value="AB_hydrolase_fold"/>
</dbReference>